<feature type="region of interest" description="Disordered" evidence="1">
    <location>
        <begin position="747"/>
        <end position="837"/>
    </location>
</feature>
<feature type="compositionally biased region" description="Acidic residues" evidence="1">
    <location>
        <begin position="467"/>
        <end position="476"/>
    </location>
</feature>
<evidence type="ECO:0000313" key="3">
    <source>
        <dbReference type="Proteomes" id="UP000007796"/>
    </source>
</evidence>
<organism evidence="3">
    <name type="scientific">Grosmannia clavigera (strain kw1407 / UAMH 11150)</name>
    <name type="common">Blue stain fungus</name>
    <name type="synonym">Graphiocladiella clavigera</name>
    <dbReference type="NCBI Taxonomy" id="655863"/>
    <lineage>
        <taxon>Eukaryota</taxon>
        <taxon>Fungi</taxon>
        <taxon>Dikarya</taxon>
        <taxon>Ascomycota</taxon>
        <taxon>Pezizomycotina</taxon>
        <taxon>Sordariomycetes</taxon>
        <taxon>Sordariomycetidae</taxon>
        <taxon>Ophiostomatales</taxon>
        <taxon>Ophiostomataceae</taxon>
        <taxon>Leptographium</taxon>
    </lineage>
</organism>
<protein>
    <submittedName>
        <fullName evidence="2">Uncharacterized protein</fullName>
    </submittedName>
</protein>
<dbReference type="GeneID" id="25977839"/>
<keyword evidence="3" id="KW-1185">Reference proteome</keyword>
<feature type="compositionally biased region" description="Basic and acidic residues" evidence="1">
    <location>
        <begin position="757"/>
        <end position="767"/>
    </location>
</feature>
<dbReference type="OrthoDB" id="3946221at2759"/>
<feature type="region of interest" description="Disordered" evidence="1">
    <location>
        <begin position="687"/>
        <end position="707"/>
    </location>
</feature>
<feature type="region of interest" description="Disordered" evidence="1">
    <location>
        <begin position="926"/>
        <end position="1010"/>
    </location>
</feature>
<feature type="compositionally biased region" description="Polar residues" evidence="1">
    <location>
        <begin position="866"/>
        <end position="881"/>
    </location>
</feature>
<dbReference type="STRING" id="655863.F0XTZ2"/>
<proteinExistence type="predicted"/>
<feature type="compositionally biased region" description="Polar residues" evidence="1">
    <location>
        <begin position="1538"/>
        <end position="1556"/>
    </location>
</feature>
<evidence type="ECO:0000256" key="1">
    <source>
        <dbReference type="SAM" id="MobiDB-lite"/>
    </source>
</evidence>
<feature type="compositionally biased region" description="Acidic residues" evidence="1">
    <location>
        <begin position="816"/>
        <end position="837"/>
    </location>
</feature>
<feature type="region of interest" description="Disordered" evidence="1">
    <location>
        <begin position="425"/>
        <end position="477"/>
    </location>
</feature>
<feature type="region of interest" description="Disordered" evidence="1">
    <location>
        <begin position="490"/>
        <end position="545"/>
    </location>
</feature>
<dbReference type="EMBL" id="GL630006">
    <property type="protein sequence ID" value="EFW98757.1"/>
    <property type="molecule type" value="Genomic_DNA"/>
</dbReference>
<name>F0XTZ2_GROCL</name>
<feature type="region of interest" description="Disordered" evidence="1">
    <location>
        <begin position="1306"/>
        <end position="1329"/>
    </location>
</feature>
<feature type="compositionally biased region" description="Polar residues" evidence="1">
    <location>
        <begin position="630"/>
        <end position="639"/>
    </location>
</feature>
<feature type="region of interest" description="Disordered" evidence="1">
    <location>
        <begin position="1134"/>
        <end position="1227"/>
    </location>
</feature>
<feature type="compositionally biased region" description="Low complexity" evidence="1">
    <location>
        <begin position="240"/>
        <end position="253"/>
    </location>
</feature>
<feature type="compositionally biased region" description="Polar residues" evidence="1">
    <location>
        <begin position="425"/>
        <end position="449"/>
    </location>
</feature>
<evidence type="ECO:0000313" key="2">
    <source>
        <dbReference type="EMBL" id="EFW98757.1"/>
    </source>
</evidence>
<feature type="region of interest" description="Disordered" evidence="1">
    <location>
        <begin position="1"/>
        <end position="271"/>
    </location>
</feature>
<dbReference type="eggNOG" id="ENOG502SYJI">
    <property type="taxonomic scope" value="Eukaryota"/>
</dbReference>
<dbReference type="HOGENOM" id="CLU_230490_0_0_1"/>
<feature type="compositionally biased region" description="Polar residues" evidence="1">
    <location>
        <begin position="126"/>
        <end position="135"/>
    </location>
</feature>
<feature type="region of interest" description="Disordered" evidence="1">
    <location>
        <begin position="1365"/>
        <end position="1391"/>
    </location>
</feature>
<feature type="region of interest" description="Disordered" evidence="1">
    <location>
        <begin position="1439"/>
        <end position="1478"/>
    </location>
</feature>
<gene>
    <name evidence="2" type="ORF">CMQ_4609</name>
</gene>
<dbReference type="Proteomes" id="UP000007796">
    <property type="component" value="Unassembled WGS sequence"/>
</dbReference>
<feature type="region of interest" description="Disordered" evidence="1">
    <location>
        <begin position="1533"/>
        <end position="1605"/>
    </location>
</feature>
<feature type="compositionally biased region" description="Basic and acidic residues" evidence="1">
    <location>
        <begin position="1365"/>
        <end position="1388"/>
    </location>
</feature>
<feature type="compositionally biased region" description="Polar residues" evidence="1">
    <location>
        <begin position="977"/>
        <end position="1001"/>
    </location>
</feature>
<reference evidence="2 3" key="1">
    <citation type="journal article" date="2011" name="Proc. Natl. Acad. Sci. U.S.A.">
        <title>Genome and transcriptome analyses of the mountain pine beetle-fungal symbiont Grosmannia clavigera, a lodgepole pine pathogen.</title>
        <authorList>
            <person name="DiGuistini S."/>
            <person name="Wang Y."/>
            <person name="Liao N.Y."/>
            <person name="Taylor G."/>
            <person name="Tanguay P."/>
            <person name="Feau N."/>
            <person name="Henrissat B."/>
            <person name="Chan S.K."/>
            <person name="Hesse-Orce U."/>
            <person name="Alamouti S.M."/>
            <person name="Tsui C.K.M."/>
            <person name="Docking R.T."/>
            <person name="Levasseur A."/>
            <person name="Haridas S."/>
            <person name="Robertson G."/>
            <person name="Birol I."/>
            <person name="Holt R.A."/>
            <person name="Marra M.A."/>
            <person name="Hamelin R.C."/>
            <person name="Hirst M."/>
            <person name="Jones S.J.M."/>
            <person name="Bohlmann J."/>
            <person name="Breuil C."/>
        </authorList>
    </citation>
    <scope>NUCLEOTIDE SEQUENCE [LARGE SCALE GENOMIC DNA]</scope>
    <source>
        <strain evidence="3">kw1407 / UAMH 11150</strain>
    </source>
</reference>
<accession>F0XTZ2</accession>
<feature type="region of interest" description="Disordered" evidence="1">
    <location>
        <begin position="293"/>
        <end position="316"/>
    </location>
</feature>
<feature type="compositionally biased region" description="Acidic residues" evidence="1">
    <location>
        <begin position="388"/>
        <end position="400"/>
    </location>
</feature>
<sequence>MDTPSGDLGSSPDPLNDSSDATIALLASSAVRRVTRSQRSNSHFALDRGPNSARSTSVSPRKRVFRLDVGNDISPQRIRVTVETEDHMDDSEPESASAKMEDNVSRRLFNGASSLAAKPIPRRGRTSSSAAQSSPVKPPQKAVATMTTKIPLRGLSDDEYAGATPKRPRGRPRRSGTPLPKIAADSRISASPAPSTPAVEMTPRRFQKTGSSASRGDNIATAWTPSSAVSRRAASKRASRAPSVDSDLDSVTDSRPRKRGRPRRLALAPDEMTAIVEQQEEIDSAANFYASIETDDHSPDQGYLEYGAASSPTPTTLSSVDLVKVQTPVPDFEYAPATNYNENYLSPIEEVSGIGADIAPNANGSLENNPRQPTIMDDAQVEGDVAVDADDGVDSGDESGENYGYGANEPDDHAYADEYAAAGDFSTTHDYNDELTTGHESVPPSSTGRETPMKAAPLAVEDHPFDNDGESLETGDTDLQAPITIADAPQSEADLRSDPGLPFGHTPATQRLRARNSRSELATSAVGSEADTASNGAATGSEGGFDMESEMDEAAVTRFRDQDTIAMGEDFSMIGMESLQTSINMSHSELPEMGETTSRIVSRTLESIRQGNDEEGDSAFNMLDIIQQSDPATPTSAITSRDPLPVAGSSHSLRQPPRSSPALSQKGSPKKRAEPLGKVIARKTLQQVQSPAVPQSHMQPARVGNSQHDTVGYDDSFSEIPDSILEAAVPQTTDTVYFSQQQAELTGRMAQFQPSFKGKEPERRTERNYSPQSGASPRDDIASGENDTTSVLGSRAQHIFPIPIIQTTSEHGGDDVYNDGEDEEYGEEAEEEDDVRDEIELEQQVADITSSPPRRLVEPQQQIAESFTHSQRLSQEGTSRATPAAVASPRHPPKAPYIASSERVDRLALPSEAFRPSLSPIMRAGRVLQSVTSDPPSPKDNEGLLRSPFRRSSTRDTRSPSNPPQNSLGGLDPEPSRVSSQTVTQESAKSPDAQLQSTATPSRPPLSASRKLWTTALAPFSGLKNLVVNGAQIVSPRLPPSGSAVPVSQSPKTPGAAKRSAETAQLDGSDRGESSSRIKRLRLSSLPEAPLAARSGSSEADAGTETGRSWRALVFREGSVAGSITSFATKLMSRNAQNPRSNDLEAEADVLPNSGPSQSFPDMKRPVASRFDSRTDEIAFSNDPEVLPATPSAYAQPADDVEDGDIDDGDADDDVDDDNDDADDDDDLDIWAIEASRPTPAPASRVTILSVPPEPVRDPRLVRLGASQINRSVREENLGASISGARRYSTRAMEEAEHEEFSLLDTERNVDRVSQPDNASKRPAPFNLDDFFSSPVAVPKMLPPTSESNIRLNEQSRQETLERLLERDRKRDAEQAEREGSQTRHISDAPKANVNVATANTLQTVQDTEEPSPTSSPAVVEKAAHERLEQSDFNVAFYGEPPASTTPPRVAAGAEEERSWSHSDASEGEVDSGRQVERVPQIKNVPLRRGISRSQQARMNFLRSMRESSVNSEPDSEQVTGGEYAMDRSVIHEEEPSTPLQSFRRSAMLPSSSSEDGPSLRNRRAAAHANSRRVVDEAEAEDEPSYVSSQGEEADEAAAERQAAATNESVFFEEDFAQQAEPETRWGSWATEEGERSYVESESSFMPPVLKPLPAKSASPTKSCLRSPAKGKTPGRVVEFAGSMATAGTGEQVMIGRANLQQATLQFAEHFALDTENRVRAAGRGPLTQSNVQGGNNDGDIDMTDIREATREDDRGRNGRGYEVDEELSEMMLSDAHEISTPLAFMYTPRVQAGRPYFHGANNIPRASWRPPAAIELPPRRDWTLEDWLSMNQMLQEYRRLGPLNFKLRYMPEKRGAVRSAEWTKERPSLALQRKVVHTEKEGMLIKDWHLDIVDVFYIKAGRIWNHHYLLRRLFSLFIGEARHGILLNSELDGLYS</sequence>
<dbReference type="RefSeq" id="XP_014168240.1">
    <property type="nucleotide sequence ID" value="XM_014312765.1"/>
</dbReference>
<feature type="region of interest" description="Disordered" evidence="1">
    <location>
        <begin position="630"/>
        <end position="673"/>
    </location>
</feature>
<dbReference type="InParanoid" id="F0XTZ2"/>
<feature type="region of interest" description="Disordered" evidence="1">
    <location>
        <begin position="866"/>
        <end position="906"/>
    </location>
</feature>
<feature type="region of interest" description="Disordered" evidence="1">
    <location>
        <begin position="1034"/>
        <end position="1106"/>
    </location>
</feature>
<feature type="region of interest" description="Disordered" evidence="1">
    <location>
        <begin position="388"/>
        <end position="412"/>
    </location>
</feature>
<feature type="compositionally biased region" description="Polar residues" evidence="1">
    <location>
        <begin position="519"/>
        <end position="538"/>
    </location>
</feature>
<feature type="compositionally biased region" description="Basic and acidic residues" evidence="1">
    <location>
        <begin position="1455"/>
        <end position="1477"/>
    </location>
</feature>
<feature type="region of interest" description="Disordered" evidence="1">
    <location>
        <begin position="1652"/>
        <end position="1675"/>
    </location>
</feature>
<feature type="compositionally biased region" description="Acidic residues" evidence="1">
    <location>
        <begin position="1199"/>
        <end position="1227"/>
    </location>
</feature>